<keyword evidence="1" id="KW-0677">Repeat</keyword>
<keyword evidence="4" id="KW-1185">Reference proteome</keyword>
<evidence type="ECO:0000256" key="2">
    <source>
        <dbReference type="SAM" id="MobiDB-lite"/>
    </source>
</evidence>
<dbReference type="Gene3D" id="1.25.40.10">
    <property type="entry name" value="Tetratricopeptide repeat domain"/>
    <property type="match status" value="1"/>
</dbReference>
<proteinExistence type="predicted"/>
<dbReference type="AlphaFoldDB" id="A0A225AB20"/>
<evidence type="ECO:0000313" key="3">
    <source>
        <dbReference type="EMBL" id="OKL57430.1"/>
    </source>
</evidence>
<dbReference type="EMBL" id="LFMY01000011">
    <property type="protein sequence ID" value="OKL57430.1"/>
    <property type="molecule type" value="Genomic_DNA"/>
</dbReference>
<organism evidence="3 4">
    <name type="scientific">Talaromyces atroroseus</name>
    <dbReference type="NCBI Taxonomy" id="1441469"/>
    <lineage>
        <taxon>Eukaryota</taxon>
        <taxon>Fungi</taxon>
        <taxon>Dikarya</taxon>
        <taxon>Ascomycota</taxon>
        <taxon>Pezizomycotina</taxon>
        <taxon>Eurotiomycetes</taxon>
        <taxon>Eurotiomycetidae</taxon>
        <taxon>Eurotiales</taxon>
        <taxon>Trichocomaceae</taxon>
        <taxon>Talaromyces</taxon>
        <taxon>Talaromyces sect. Trachyspermi</taxon>
    </lineage>
</organism>
<dbReference type="InterPro" id="IPR011990">
    <property type="entry name" value="TPR-like_helical_dom_sf"/>
</dbReference>
<accession>A0A225AB20</accession>
<feature type="region of interest" description="Disordered" evidence="2">
    <location>
        <begin position="99"/>
        <end position="129"/>
    </location>
</feature>
<feature type="compositionally biased region" description="Polar residues" evidence="2">
    <location>
        <begin position="114"/>
        <end position="123"/>
    </location>
</feature>
<dbReference type="PANTHER" id="PTHR47939">
    <property type="entry name" value="MEMBRANE-ASSOCIATED SALT-INDUCIBLE PROTEIN-LIKE"/>
    <property type="match status" value="1"/>
</dbReference>
<dbReference type="GeneID" id="31006796"/>
<comment type="caution">
    <text evidence="3">The sequence shown here is derived from an EMBL/GenBank/DDBJ whole genome shotgun (WGS) entry which is preliminary data.</text>
</comment>
<dbReference type="RefSeq" id="XP_020117551.1">
    <property type="nucleotide sequence ID" value="XM_020261937.1"/>
</dbReference>
<name>A0A225AB20_TALAT</name>
<evidence type="ECO:0000313" key="4">
    <source>
        <dbReference type="Proteomes" id="UP000214365"/>
    </source>
</evidence>
<dbReference type="Proteomes" id="UP000214365">
    <property type="component" value="Unassembled WGS sequence"/>
</dbReference>
<evidence type="ECO:0000256" key="1">
    <source>
        <dbReference type="ARBA" id="ARBA00022737"/>
    </source>
</evidence>
<dbReference type="InterPro" id="IPR050667">
    <property type="entry name" value="PPR-containing_protein"/>
</dbReference>
<dbReference type="STRING" id="1441469.A0A225AB20"/>
<reference evidence="3 4" key="1">
    <citation type="submission" date="2015-06" db="EMBL/GenBank/DDBJ databases">
        <title>Talaromyces atroroseus IBT 11181 draft genome.</title>
        <authorList>
            <person name="Rasmussen K.B."/>
            <person name="Rasmussen S."/>
            <person name="Petersen B."/>
            <person name="Sicheritz-Ponten T."/>
            <person name="Mortensen U.H."/>
            <person name="Thrane U."/>
        </authorList>
    </citation>
    <scope>NUCLEOTIDE SEQUENCE [LARGE SCALE GENOMIC DNA]</scope>
    <source>
        <strain evidence="3 4">IBT 11181</strain>
    </source>
</reference>
<evidence type="ECO:0008006" key="5">
    <source>
        <dbReference type="Google" id="ProtNLM"/>
    </source>
</evidence>
<protein>
    <recommendedName>
        <fullName evidence="5">Pentatricopeptide repeat-containing protein</fullName>
    </recommendedName>
</protein>
<dbReference type="OrthoDB" id="3026777at2759"/>
<sequence length="938" mass="107215">MLPQHTGTALVPSRNALRVLRQLALAGSTIGGVCTVAAITYDAHRRASIAEKIVQNKRTIQTSAPYYNATSAARKLALMVEAAEAGEFDGLASLKQGGWNRSSHNHEHEHPSSTMVEQASTENRVVEGSGSSGFYSDIPPTFTEKDLQSAAQDLERATMTKSWLMDRSEAINFSVYDLETIGSSMYDRAPVELPNLSSEQGIDIQSEEYCQAIRAIRDLFEKRQIIEAAELFLETHPQTLKRLSARTRELAVNIFYANCSDDNIWVAKSLFERIEALDSISPRMWKFLVIALTKSGALESAAQVILRYRDAIDIPFYLVELVVRCLLETRRFQEASIVMYRNVAHDKECSLCGVFLHSIWKKSRNIDLMNREFEKMLSIIGRFDIEPTAKLFNPMIKAYIQFGRIADAEALANDMETVYGVTGSCRTKGLLLLGQALACNWNEVKEGLEEMHTLGLTSDRNFTRIFTSVFLEFWPIHNAAAIREFFNKAVEKYSLRPDQVLYEHVLRAYIQKGDAELVTELENLAQTLQWEVSLKEDEFIEMLQVERRSIEGSHVGFWQMLHAARIKYGQSASSQRIMGYDQRSLPWREANLIPNKGVWPNWYRRALSGIMTDRPINQYSALDKQMAHFLHAGDFDSVLWCFENAKAAGFVFKSFHVELAVIAMLVEKGIAPARQIIEDHWKDMEADLPVIPVFFSQIMEVDALSDIEMLKLAVFHFYNMCWDMPNLGLKHHFMNNISTRLIDQGQADAALDLLIAAYKSRWGRQIKFDGACMRTLLRAFVQTGHLKGVRWCILTAIARDSACNKDFVVDARRALVTGNLRKAGWSSRRELRVSFMQHLGTIVNTLHRKSEGDPELAQLKNNKGRKRMSQKFYHPQGHKWRNDSFPSLQKLVRHWDEERELEWITTPPTNIFLSEEKTYKVWNQQSVLAREEEHDVES</sequence>
<dbReference type="PANTHER" id="PTHR47939:SF13">
    <property type="entry name" value="OS03G0201400 PROTEIN"/>
    <property type="match status" value="1"/>
</dbReference>
<gene>
    <name evidence="3" type="ORF">UA08_07040</name>
</gene>